<feature type="non-terminal residue" evidence="1">
    <location>
        <position position="349"/>
    </location>
</feature>
<proteinExistence type="predicted"/>
<organism evidence="1 2">
    <name type="scientific">Gigaspora margarita</name>
    <dbReference type="NCBI Taxonomy" id="4874"/>
    <lineage>
        <taxon>Eukaryota</taxon>
        <taxon>Fungi</taxon>
        <taxon>Fungi incertae sedis</taxon>
        <taxon>Mucoromycota</taxon>
        <taxon>Glomeromycotina</taxon>
        <taxon>Glomeromycetes</taxon>
        <taxon>Diversisporales</taxon>
        <taxon>Gigasporaceae</taxon>
        <taxon>Gigaspora</taxon>
    </lineage>
</organism>
<accession>A0ABN7VQ53</accession>
<reference evidence="1 2" key="1">
    <citation type="submission" date="2021-06" db="EMBL/GenBank/DDBJ databases">
        <authorList>
            <person name="Kallberg Y."/>
            <person name="Tangrot J."/>
            <person name="Rosling A."/>
        </authorList>
    </citation>
    <scope>NUCLEOTIDE SEQUENCE [LARGE SCALE GENOMIC DNA]</scope>
    <source>
        <strain evidence="1 2">120-4 pot B 10/14</strain>
    </source>
</reference>
<dbReference type="PANTHER" id="PTHR46954:SF1">
    <property type="entry name" value="C2H2-TYPE DOMAIN-CONTAINING PROTEIN"/>
    <property type="match status" value="1"/>
</dbReference>
<evidence type="ECO:0000313" key="2">
    <source>
        <dbReference type="Proteomes" id="UP000789901"/>
    </source>
</evidence>
<name>A0ABN7VQ53_GIGMA</name>
<evidence type="ECO:0000313" key="1">
    <source>
        <dbReference type="EMBL" id="CAG8791896.1"/>
    </source>
</evidence>
<comment type="caution">
    <text evidence="1">The sequence shown here is derived from an EMBL/GenBank/DDBJ whole genome shotgun (WGS) entry which is preliminary data.</text>
</comment>
<dbReference type="PANTHER" id="PTHR46954">
    <property type="entry name" value="C2H2-TYPE DOMAIN-CONTAINING PROTEIN"/>
    <property type="match status" value="1"/>
</dbReference>
<dbReference type="Proteomes" id="UP000789901">
    <property type="component" value="Unassembled WGS sequence"/>
</dbReference>
<gene>
    <name evidence="1" type="ORF">GMARGA_LOCUS21358</name>
</gene>
<sequence>MYLSRQCISTYLEPRHSNMFVACYHYHPVRVALASITQTEMKPHIDEHYCLASVKTLAEVFVDNAIIISQDDKAKVSLDVLAVGRTFKTIQTINEPVSVADYDFSVGSKMKLIPSIYLIIDLVNSNNSFCLSQLAIFFRPKYFVGTMLLTHMSDLESIIFNQQFAIAIMKENKVKPVWVLLVDGEPDENPKYMKNIIQQSAYNSVKHSMASLFEKLAGIMLSIDEFRSHLDSQEKVLNKDLAYKNFEFARKSLCDIWERDNIHDQIKQPFTEIGSSSWEWIEDHTQICHYSLNIKKCKNPQCCNEYRVADIALLLDQNNRFLLPIMKGKDQHYINSIHTLQYYDKLKIL</sequence>
<protein>
    <submittedName>
        <fullName evidence="1">5087_t:CDS:1</fullName>
    </submittedName>
</protein>
<dbReference type="EMBL" id="CAJVQB010019652">
    <property type="protein sequence ID" value="CAG8791896.1"/>
    <property type="molecule type" value="Genomic_DNA"/>
</dbReference>
<keyword evidence="2" id="KW-1185">Reference proteome</keyword>